<evidence type="ECO:0000313" key="1">
    <source>
        <dbReference type="EMBL" id="CAB4875817.1"/>
    </source>
</evidence>
<name>A0A6J7DYH3_9ZZZZ</name>
<organism evidence="1">
    <name type="scientific">freshwater metagenome</name>
    <dbReference type="NCBI Taxonomy" id="449393"/>
    <lineage>
        <taxon>unclassified sequences</taxon>
        <taxon>metagenomes</taxon>
        <taxon>ecological metagenomes</taxon>
    </lineage>
</organism>
<gene>
    <name evidence="1" type="ORF">UFOPK3402_00950</name>
</gene>
<dbReference type="EMBL" id="CAFBLS010000105">
    <property type="protein sequence ID" value="CAB4875817.1"/>
    <property type="molecule type" value="Genomic_DNA"/>
</dbReference>
<protein>
    <submittedName>
        <fullName evidence="1">Unannotated protein</fullName>
    </submittedName>
</protein>
<sequence length="335" mass="37283">MPTSYRTAFEIQAMRQAVLTRAAAQGGVFRREDLNAWGFDATVLPVMVRRGHWRKLRYGVYADATVLDHGHNDPRQQHLTSCAAAISALRLPAYVFGTSAALVHGLPLDRHIEPRPHLVRHAYRDVRALNRSPNRPPGLADVHVATHDLSAEDLTVLDGVPIVGRPLAAVSASCQSSPDWAVGLLDAVLWDGSATLEELQAMIDRWPLLKGIGTARRACLLARPGAQTILESLSRVRLVRAGLDEPRLQVPFHDAAGLIGYADMFWEHLGVIGEADGRSKYATREDVFLEKVREDRLRELGYEVVRWTWIEIMTDPAAVVRRIIAASRRSRRRVA</sequence>
<dbReference type="AlphaFoldDB" id="A0A6J7DYH3"/>
<accession>A0A6J7DYH3</accession>
<reference evidence="1" key="1">
    <citation type="submission" date="2020-05" db="EMBL/GenBank/DDBJ databases">
        <authorList>
            <person name="Chiriac C."/>
            <person name="Salcher M."/>
            <person name="Ghai R."/>
            <person name="Kavagutti S V."/>
        </authorList>
    </citation>
    <scope>NUCLEOTIDE SEQUENCE</scope>
</reference>
<proteinExistence type="predicted"/>